<dbReference type="Proteomes" id="UP000294835">
    <property type="component" value="Unassembled WGS sequence"/>
</dbReference>
<name>A0A4R2Q5Q7_9RHOB</name>
<protein>
    <submittedName>
        <fullName evidence="1">Uncharacterized protein</fullName>
    </submittedName>
</protein>
<dbReference type="AlphaFoldDB" id="A0A4R2Q5Q7"/>
<accession>A0A4R2Q5Q7</accession>
<dbReference type="EMBL" id="SLXP01000001">
    <property type="protein sequence ID" value="TCP43967.1"/>
    <property type="molecule type" value="Genomic_DNA"/>
</dbReference>
<sequence length="76" mass="8491">MSPAAPLPVLRRFARRLPRFIVHCQVPGFGRIAHSIVALDFAEAEARARRAYSRKTIHVLEVRRMTGAPALKVVTS</sequence>
<keyword evidence="2" id="KW-1185">Reference proteome</keyword>
<reference evidence="1 2" key="1">
    <citation type="submission" date="2019-03" db="EMBL/GenBank/DDBJ databases">
        <title>Genomic Encyclopedia of Type Strains, Phase IV (KMG-IV): sequencing the most valuable type-strain genomes for metagenomic binning, comparative biology and taxonomic classification.</title>
        <authorList>
            <person name="Goeker M."/>
        </authorList>
    </citation>
    <scope>NUCLEOTIDE SEQUENCE [LARGE SCALE GENOMIC DNA]</scope>
    <source>
        <strain evidence="1 2">DSM 18063</strain>
    </source>
</reference>
<proteinExistence type="predicted"/>
<dbReference type="RefSeq" id="WP_132460130.1">
    <property type="nucleotide sequence ID" value="NZ_SLXP01000001.1"/>
</dbReference>
<organism evidence="1 2">
    <name type="scientific">Rhodovulum marinum</name>
    <dbReference type="NCBI Taxonomy" id="320662"/>
    <lineage>
        <taxon>Bacteria</taxon>
        <taxon>Pseudomonadati</taxon>
        <taxon>Pseudomonadota</taxon>
        <taxon>Alphaproteobacteria</taxon>
        <taxon>Rhodobacterales</taxon>
        <taxon>Paracoccaceae</taxon>
        <taxon>Rhodovulum</taxon>
    </lineage>
</organism>
<evidence type="ECO:0000313" key="2">
    <source>
        <dbReference type="Proteomes" id="UP000294835"/>
    </source>
</evidence>
<comment type="caution">
    <text evidence="1">The sequence shown here is derived from an EMBL/GenBank/DDBJ whole genome shotgun (WGS) entry which is preliminary data.</text>
</comment>
<evidence type="ECO:0000313" key="1">
    <source>
        <dbReference type="EMBL" id="TCP43967.1"/>
    </source>
</evidence>
<gene>
    <name evidence="1" type="ORF">EV662_10152</name>
</gene>